<dbReference type="RefSeq" id="WP_119925451.1">
    <property type="nucleotide sequence ID" value="NZ_QZEY01000002.1"/>
</dbReference>
<keyword evidence="3" id="KW-1185">Reference proteome</keyword>
<dbReference type="AlphaFoldDB" id="A0A3A4AV92"/>
<proteinExistence type="predicted"/>
<name>A0A3A4AV92_9ACTN</name>
<feature type="chain" id="PRO_5017253222" description="Lipoprotein" evidence="1">
    <location>
        <begin position="26"/>
        <end position="123"/>
    </location>
</feature>
<organism evidence="2 3">
    <name type="scientific">Bailinhaonella thermotolerans</name>
    <dbReference type="NCBI Taxonomy" id="1070861"/>
    <lineage>
        <taxon>Bacteria</taxon>
        <taxon>Bacillati</taxon>
        <taxon>Actinomycetota</taxon>
        <taxon>Actinomycetes</taxon>
        <taxon>Streptosporangiales</taxon>
        <taxon>Streptosporangiaceae</taxon>
        <taxon>Bailinhaonella</taxon>
    </lineage>
</organism>
<protein>
    <recommendedName>
        <fullName evidence="4">Lipoprotein</fullName>
    </recommendedName>
</protein>
<gene>
    <name evidence="2" type="ORF">D5H75_06625</name>
</gene>
<dbReference type="Proteomes" id="UP000265768">
    <property type="component" value="Unassembled WGS sequence"/>
</dbReference>
<evidence type="ECO:0000313" key="2">
    <source>
        <dbReference type="EMBL" id="RJL34150.1"/>
    </source>
</evidence>
<evidence type="ECO:0000256" key="1">
    <source>
        <dbReference type="SAM" id="SignalP"/>
    </source>
</evidence>
<sequence length="123" mass="12769">MRKILVRPGLLLAGAALMLPLAACGGEGKPDGDLAACLQATKVVSDAGGRLDKLGEDPAGFEKFVTDLDAAFGEAAKKAEDPALRKTLEDLVTPPKSYEAEAMAGWLGGDFVKMTEKFEAACG</sequence>
<comment type="caution">
    <text evidence="2">The sequence shown here is derived from an EMBL/GenBank/DDBJ whole genome shotgun (WGS) entry which is preliminary data.</text>
</comment>
<keyword evidence="1" id="KW-0732">Signal</keyword>
<dbReference type="EMBL" id="QZEY01000002">
    <property type="protein sequence ID" value="RJL34150.1"/>
    <property type="molecule type" value="Genomic_DNA"/>
</dbReference>
<accession>A0A3A4AV92</accession>
<evidence type="ECO:0000313" key="3">
    <source>
        <dbReference type="Proteomes" id="UP000265768"/>
    </source>
</evidence>
<reference evidence="2 3" key="1">
    <citation type="submission" date="2018-09" db="EMBL/GenBank/DDBJ databases">
        <title>YIM 75507 draft genome.</title>
        <authorList>
            <person name="Tang S."/>
            <person name="Feng Y."/>
        </authorList>
    </citation>
    <scope>NUCLEOTIDE SEQUENCE [LARGE SCALE GENOMIC DNA]</scope>
    <source>
        <strain evidence="2 3">YIM 75507</strain>
    </source>
</reference>
<feature type="signal peptide" evidence="1">
    <location>
        <begin position="1"/>
        <end position="25"/>
    </location>
</feature>
<evidence type="ECO:0008006" key="4">
    <source>
        <dbReference type="Google" id="ProtNLM"/>
    </source>
</evidence>